<reference evidence="2" key="1">
    <citation type="submission" date="2023-11" db="UniProtKB">
        <authorList>
            <consortium name="WormBaseParasite"/>
        </authorList>
    </citation>
    <scope>IDENTIFICATION</scope>
</reference>
<sequence>MCCGKHTTLSLNGVGNERLNSACDYDSHTVCQIQAISFISHTPNPVNYSKPPFYSRNLTDRQIVFFTNTYHISIIYSLALPEVITLKYNSYD</sequence>
<accession>A0AA85ALY6</accession>
<organism evidence="1 2">
    <name type="scientific">Schistosoma margrebowiei</name>
    <dbReference type="NCBI Taxonomy" id="48269"/>
    <lineage>
        <taxon>Eukaryota</taxon>
        <taxon>Metazoa</taxon>
        <taxon>Spiralia</taxon>
        <taxon>Lophotrochozoa</taxon>
        <taxon>Platyhelminthes</taxon>
        <taxon>Trematoda</taxon>
        <taxon>Digenea</taxon>
        <taxon>Strigeidida</taxon>
        <taxon>Schistosomatoidea</taxon>
        <taxon>Schistosomatidae</taxon>
        <taxon>Schistosoma</taxon>
    </lineage>
</organism>
<name>A0AA85ALY6_9TREM</name>
<dbReference type="Proteomes" id="UP000050790">
    <property type="component" value="Unassembled WGS sequence"/>
</dbReference>
<evidence type="ECO:0000313" key="1">
    <source>
        <dbReference type="Proteomes" id="UP000050790"/>
    </source>
</evidence>
<dbReference type="WBParaSite" id="SMRG1_93410.1">
    <property type="protein sequence ID" value="SMRG1_93410.1"/>
    <property type="gene ID" value="SMRG1_93410"/>
</dbReference>
<dbReference type="AlphaFoldDB" id="A0AA85ALY6"/>
<proteinExistence type="predicted"/>
<protein>
    <submittedName>
        <fullName evidence="2">Uncharacterized protein</fullName>
    </submittedName>
</protein>
<evidence type="ECO:0000313" key="2">
    <source>
        <dbReference type="WBParaSite" id="SMRG1_93410.1"/>
    </source>
</evidence>